<evidence type="ECO:0000256" key="2">
    <source>
        <dbReference type="SAM" id="SignalP"/>
    </source>
</evidence>
<evidence type="ECO:0000313" key="3">
    <source>
        <dbReference type="EMBL" id="KIK61163.1"/>
    </source>
</evidence>
<gene>
    <name evidence="3" type="ORF">GYMLUDRAFT_73553</name>
</gene>
<evidence type="ECO:0000313" key="4">
    <source>
        <dbReference type="Proteomes" id="UP000053593"/>
    </source>
</evidence>
<feature type="chain" id="PRO_5002220596" evidence="2">
    <location>
        <begin position="23"/>
        <end position="191"/>
    </location>
</feature>
<feature type="region of interest" description="Disordered" evidence="1">
    <location>
        <begin position="162"/>
        <end position="191"/>
    </location>
</feature>
<keyword evidence="2" id="KW-0732">Signal</keyword>
<keyword evidence="4" id="KW-1185">Reference proteome</keyword>
<feature type="compositionally biased region" description="Low complexity" evidence="1">
    <location>
        <begin position="175"/>
        <end position="184"/>
    </location>
</feature>
<dbReference type="AlphaFoldDB" id="A0A0D0CXY9"/>
<sequence length="191" mass="19645">MRLINLSATAAVGLNLLSTVMAVPIINADSGNSSTVIGSSNAGAPLTARGVIPITIDFTGGPAKPGEASEEDKALVEAFVKEAAEHKFNPGPFIVKYVNSIPPGQAIRFTMHVDVPTASTVCEGPQCRGTIDKAKKRMAILESGKGRMVFSLQLAALLRGLTRRPPQGSSGGPSTGPAAGSSTTDIQPAQH</sequence>
<dbReference type="Proteomes" id="UP000053593">
    <property type="component" value="Unassembled WGS sequence"/>
</dbReference>
<name>A0A0D0CXY9_9AGAR</name>
<dbReference type="EMBL" id="KN834772">
    <property type="protein sequence ID" value="KIK61163.1"/>
    <property type="molecule type" value="Genomic_DNA"/>
</dbReference>
<evidence type="ECO:0000256" key="1">
    <source>
        <dbReference type="SAM" id="MobiDB-lite"/>
    </source>
</evidence>
<proteinExistence type="predicted"/>
<feature type="signal peptide" evidence="2">
    <location>
        <begin position="1"/>
        <end position="22"/>
    </location>
</feature>
<dbReference type="HOGENOM" id="CLU_1434585_0_0_1"/>
<reference evidence="3 4" key="1">
    <citation type="submission" date="2014-04" db="EMBL/GenBank/DDBJ databases">
        <title>Evolutionary Origins and Diversification of the Mycorrhizal Mutualists.</title>
        <authorList>
            <consortium name="DOE Joint Genome Institute"/>
            <consortium name="Mycorrhizal Genomics Consortium"/>
            <person name="Kohler A."/>
            <person name="Kuo A."/>
            <person name="Nagy L.G."/>
            <person name="Floudas D."/>
            <person name="Copeland A."/>
            <person name="Barry K.W."/>
            <person name="Cichocki N."/>
            <person name="Veneault-Fourrey C."/>
            <person name="LaButti K."/>
            <person name="Lindquist E.A."/>
            <person name="Lipzen A."/>
            <person name="Lundell T."/>
            <person name="Morin E."/>
            <person name="Murat C."/>
            <person name="Riley R."/>
            <person name="Ohm R."/>
            <person name="Sun H."/>
            <person name="Tunlid A."/>
            <person name="Henrissat B."/>
            <person name="Grigoriev I.V."/>
            <person name="Hibbett D.S."/>
            <person name="Martin F."/>
        </authorList>
    </citation>
    <scope>NUCLEOTIDE SEQUENCE [LARGE SCALE GENOMIC DNA]</scope>
    <source>
        <strain evidence="3 4">FD-317 M1</strain>
    </source>
</reference>
<protein>
    <submittedName>
        <fullName evidence="3">Uncharacterized protein</fullName>
    </submittedName>
</protein>
<organism evidence="3 4">
    <name type="scientific">Collybiopsis luxurians FD-317 M1</name>
    <dbReference type="NCBI Taxonomy" id="944289"/>
    <lineage>
        <taxon>Eukaryota</taxon>
        <taxon>Fungi</taxon>
        <taxon>Dikarya</taxon>
        <taxon>Basidiomycota</taxon>
        <taxon>Agaricomycotina</taxon>
        <taxon>Agaricomycetes</taxon>
        <taxon>Agaricomycetidae</taxon>
        <taxon>Agaricales</taxon>
        <taxon>Marasmiineae</taxon>
        <taxon>Omphalotaceae</taxon>
        <taxon>Collybiopsis</taxon>
        <taxon>Collybiopsis luxurians</taxon>
    </lineage>
</organism>
<accession>A0A0D0CXY9</accession>